<dbReference type="InterPro" id="IPR037066">
    <property type="entry name" value="Plug_dom_sf"/>
</dbReference>
<comment type="caution">
    <text evidence="12">The sequence shown here is derived from an EMBL/GenBank/DDBJ whole genome shotgun (WGS) entry which is preliminary data.</text>
</comment>
<proteinExistence type="inferred from homology"/>
<keyword evidence="8" id="KW-0675">Receptor</keyword>
<dbReference type="Proteomes" id="UP000554837">
    <property type="component" value="Unassembled WGS sequence"/>
</dbReference>
<keyword evidence="7" id="KW-0472">Membrane</keyword>
<evidence type="ECO:0000256" key="3">
    <source>
        <dbReference type="ARBA" id="ARBA00022448"/>
    </source>
</evidence>
<dbReference type="GO" id="GO:0009279">
    <property type="term" value="C:cell outer membrane"/>
    <property type="evidence" value="ECO:0007669"/>
    <property type="project" value="UniProtKB-SubCell"/>
</dbReference>
<dbReference type="InterPro" id="IPR000531">
    <property type="entry name" value="Beta-barrel_TonB"/>
</dbReference>
<feature type="signal peptide" evidence="10">
    <location>
        <begin position="1"/>
        <end position="34"/>
    </location>
</feature>
<evidence type="ECO:0000256" key="9">
    <source>
        <dbReference type="ARBA" id="ARBA00023237"/>
    </source>
</evidence>
<protein>
    <recommendedName>
        <fullName evidence="11">TonB-dependent receptor-like beta-barrel domain-containing protein</fullName>
    </recommendedName>
</protein>
<dbReference type="InterPro" id="IPR013784">
    <property type="entry name" value="Carb-bd-like_fold"/>
</dbReference>
<evidence type="ECO:0000256" key="8">
    <source>
        <dbReference type="ARBA" id="ARBA00023170"/>
    </source>
</evidence>
<dbReference type="Gene3D" id="2.170.130.10">
    <property type="entry name" value="TonB-dependent receptor, plug domain"/>
    <property type="match status" value="1"/>
</dbReference>
<dbReference type="InterPro" id="IPR036942">
    <property type="entry name" value="Beta-barrel_TonB_sf"/>
</dbReference>
<evidence type="ECO:0000313" key="13">
    <source>
        <dbReference type="Proteomes" id="UP000554837"/>
    </source>
</evidence>
<dbReference type="Pfam" id="PF00593">
    <property type="entry name" value="TonB_dep_Rec_b-barrel"/>
    <property type="match status" value="1"/>
</dbReference>
<dbReference type="GO" id="GO:0030246">
    <property type="term" value="F:carbohydrate binding"/>
    <property type="evidence" value="ECO:0007669"/>
    <property type="project" value="InterPro"/>
</dbReference>
<evidence type="ECO:0000313" key="12">
    <source>
        <dbReference type="EMBL" id="MBB5203204.1"/>
    </source>
</evidence>
<evidence type="ECO:0000256" key="1">
    <source>
        <dbReference type="ARBA" id="ARBA00004571"/>
    </source>
</evidence>
<evidence type="ECO:0000256" key="7">
    <source>
        <dbReference type="ARBA" id="ARBA00023136"/>
    </source>
</evidence>
<dbReference type="PANTHER" id="PTHR30069:SF46">
    <property type="entry name" value="OAR PROTEIN"/>
    <property type="match status" value="1"/>
</dbReference>
<sequence length="1032" mass="112020">MPRFALLSRLNPIAQAAGLCLGATLALSPLAALAQSNTTGTIVGRVEATAGTETQLLIENLATGAKRRVSAGADGRFQVSSLAPGRYRVSLVDGERTLRSQEVEVLIGVSAQANFVEAMERVTVIGGRRVIDVGATENGATFTAKQLAALPVTRNMDGIVQLAPQTAPADPRYRGASFGGGAATENAYYINGFPVTSAWAQFGSSELPFGAIAQAQVLTGGFGVEFGRSLGGVVNIITKSGGNEWEGGGRLSWAPNSLRAKRRDVFYPMTGKPEGATTDGTLRQRFSDSEQDVNSASVFLGGPLIENRLFGFLALEQQRTDSGQTRLSTAGTASDRWGWRDSVETTSRYVGRLDWNLHDDHRLELTLVGDNSTRKDDIRGYNYATGARGDTVNARLRYKNYDTVTPVGADLAVLKYNGQLSDDLSLSLTHGKSVSKHSLSSPDRDVYDSFSGLAPISAPPQNVPAGLVARNNSPFLTNSTIIPKGAKDEVVASRIDLDYRLGEHSLRAGWDRNEITAINNGRQRPGANVWAYLKSSQDPNTPITMSVGPRVAPASGGGFGTQGYYVLKSVFETTTDAGSKQSALFLEDKWQAGKDLQLTGGLRHETFSHTNGEGQEFLRIDHQWQPRFAAAWDVMGDASLKLYGSAGRYAVQTPNQVSERHASRSWNTRQYFTYTGIDAATGAPTGLTALTQPRSPNNELGQVKDPRTLVATNLRPSYQDELSLGFEKAVAKDYNLGAKITYRKLRTAIDDMCDTRPFTQWAARNSVTVSSHWTSTFSCMIFNPGLSNTFLMDLEGPGQYREVKLNPADFSGEDTGVAFPKAKRSYLALDLTAEHPLRNGWYGKVGYTYSRNRGNTEGQTNSDVGQTDVSKTQTWDFPEQMLGAYGPLPNQRTHQLKAFGYAEINAEWSVGANLLIASGRPKNCTGDANPASFDPYAYGGLFYCDGHLSPRGSRGKLPGERRLDLNLAYKPEFIKGLTARVDVYNVTNRQSVQAIDELYEDGSGGYSNTYGMPVGFTGPRTVTFSVSYERKF</sequence>
<keyword evidence="3" id="KW-0813">Transport</keyword>
<evidence type="ECO:0000256" key="4">
    <source>
        <dbReference type="ARBA" id="ARBA00022452"/>
    </source>
</evidence>
<evidence type="ECO:0000259" key="11">
    <source>
        <dbReference type="Pfam" id="PF00593"/>
    </source>
</evidence>
<evidence type="ECO:0000256" key="5">
    <source>
        <dbReference type="ARBA" id="ARBA00022692"/>
    </source>
</evidence>
<dbReference type="Gene3D" id="2.40.170.20">
    <property type="entry name" value="TonB-dependent receptor, beta-barrel domain"/>
    <property type="match status" value="1"/>
</dbReference>
<dbReference type="GO" id="GO:0015344">
    <property type="term" value="F:siderophore uptake transmembrane transporter activity"/>
    <property type="evidence" value="ECO:0007669"/>
    <property type="project" value="TreeGrafter"/>
</dbReference>
<keyword evidence="10" id="KW-0732">Signal</keyword>
<dbReference type="SUPFAM" id="SSF56935">
    <property type="entry name" value="Porins"/>
    <property type="match status" value="1"/>
</dbReference>
<gene>
    <name evidence="12" type="ORF">HNQ51_000497</name>
</gene>
<dbReference type="EMBL" id="JACHHO010000001">
    <property type="protein sequence ID" value="MBB5203204.1"/>
    <property type="molecule type" value="Genomic_DNA"/>
</dbReference>
<evidence type="ECO:0000256" key="10">
    <source>
        <dbReference type="SAM" id="SignalP"/>
    </source>
</evidence>
<feature type="domain" description="TonB-dependent receptor-like beta-barrel" evidence="11">
    <location>
        <begin position="355"/>
        <end position="986"/>
    </location>
</feature>
<keyword evidence="13" id="KW-1185">Reference proteome</keyword>
<comment type="similarity">
    <text evidence="2">Belongs to the TonB-dependent receptor family.</text>
</comment>
<accession>A0A840S2Y7</accession>
<comment type="subcellular location">
    <subcellularLocation>
        <location evidence="1">Cell outer membrane</location>
        <topology evidence="1">Multi-pass membrane protein</topology>
    </subcellularLocation>
</comment>
<evidence type="ECO:0000256" key="6">
    <source>
        <dbReference type="ARBA" id="ARBA00023077"/>
    </source>
</evidence>
<feature type="chain" id="PRO_5032394857" description="TonB-dependent receptor-like beta-barrel domain-containing protein" evidence="10">
    <location>
        <begin position="35"/>
        <end position="1032"/>
    </location>
</feature>
<evidence type="ECO:0000256" key="2">
    <source>
        <dbReference type="ARBA" id="ARBA00009810"/>
    </source>
</evidence>
<organism evidence="12 13">
    <name type="scientific">Inhella inkyongensis</name>
    <dbReference type="NCBI Taxonomy" id="392593"/>
    <lineage>
        <taxon>Bacteria</taxon>
        <taxon>Pseudomonadati</taxon>
        <taxon>Pseudomonadota</taxon>
        <taxon>Betaproteobacteria</taxon>
        <taxon>Burkholderiales</taxon>
        <taxon>Sphaerotilaceae</taxon>
        <taxon>Inhella</taxon>
    </lineage>
</organism>
<dbReference type="OrthoDB" id="9768147at2"/>
<keyword evidence="5" id="KW-0812">Transmembrane</keyword>
<dbReference type="PANTHER" id="PTHR30069">
    <property type="entry name" value="TONB-DEPENDENT OUTER MEMBRANE RECEPTOR"/>
    <property type="match status" value="1"/>
</dbReference>
<name>A0A840S2Y7_9BURK</name>
<dbReference type="Gene3D" id="2.60.40.1120">
    <property type="entry name" value="Carboxypeptidase-like, regulatory domain"/>
    <property type="match status" value="1"/>
</dbReference>
<dbReference type="SUPFAM" id="SSF49452">
    <property type="entry name" value="Starch-binding domain-like"/>
    <property type="match status" value="1"/>
</dbReference>
<reference evidence="12 13" key="1">
    <citation type="submission" date="2020-08" db="EMBL/GenBank/DDBJ databases">
        <title>Genomic Encyclopedia of Type Strains, Phase IV (KMG-IV): sequencing the most valuable type-strain genomes for metagenomic binning, comparative biology and taxonomic classification.</title>
        <authorList>
            <person name="Goeker M."/>
        </authorList>
    </citation>
    <scope>NUCLEOTIDE SEQUENCE [LARGE SCALE GENOMIC DNA]</scope>
    <source>
        <strain evidence="12 13">DSM 23958</strain>
    </source>
</reference>
<keyword evidence="9" id="KW-0998">Cell outer membrane</keyword>
<keyword evidence="4" id="KW-1134">Transmembrane beta strand</keyword>
<dbReference type="RefSeq" id="WP_138857725.1">
    <property type="nucleotide sequence ID" value="NZ_CP040709.1"/>
</dbReference>
<dbReference type="InterPro" id="IPR039426">
    <property type="entry name" value="TonB-dep_rcpt-like"/>
</dbReference>
<dbReference type="GO" id="GO:0044718">
    <property type="term" value="P:siderophore transmembrane transport"/>
    <property type="evidence" value="ECO:0007669"/>
    <property type="project" value="TreeGrafter"/>
</dbReference>
<dbReference type="AlphaFoldDB" id="A0A840S2Y7"/>
<keyword evidence="6" id="KW-0798">TonB box</keyword>